<dbReference type="SUPFAM" id="SSF57701">
    <property type="entry name" value="Zn2/Cys6 DNA-binding domain"/>
    <property type="match status" value="1"/>
</dbReference>
<dbReference type="PROSITE" id="PS00463">
    <property type="entry name" value="ZN2_CY6_FUNGAL_1"/>
    <property type="match status" value="1"/>
</dbReference>
<gene>
    <name evidence="7" type="ORF">BU24DRAFT_494824</name>
</gene>
<sequence>MSQSPITSISQASKRTSQETPARCRTKRAKYASVACNECKRGKIKCIRLEDDEDCQRCSATGAPCVISQSAAQERHHPKEKDRGTSLHNTQDKTLSENVRVMQQQINVLIATVSTLSERISILPAAINAHSQSSQFADRIYCDPGLTRDDKPKQPHFVGPTRPAFSFNLAESALSRMGIVADPEGPPGISTTASSRDPTPDPAVEERSAAPKSFQDCLLSFSDDEVTRLVGIYQEEVLCCHPILVAEALARDCLQIRDLARHPYKHSTGKQKFSMKDVHMLKIVLATALTHEPQGRNESCDQLISAVEHHIGSISSGCEIEIKDIQILAMLSIYFCHIEEELFSWRAIGRAARHALEMGLHRKQSLMDQFQDPDARNAALQVFWVVYELDRRWTFGTSLSFALNDRDIDAQLPEPDKTYPYLKCMVAYGRLCSRVWDALPPYGSPSLFIPKETEDYLDFIAQNWLQSIPEDLQFRHPRLGLAPKSQPRVLHRLRTLCYLRGNYLRLLIHRHHVLTPDNIKSDMQSAQLVVDIAKDSIEVLNDLNSTSDIYARQQSIYHFYLLSGLAVMLLAVCHASSTFADPCRDAFLLAVALVKGFSRNSSSSRRLWKSIRGILPVVKALGAQGDTAGQDDHGSGRQAENTDGAVAIDPQASDYAHQNIGSKENQDGIQDLWADNGLYYNGHLSTSTPDIFNLSNDLLHLYDAFDLAGSSQALQPEARAGNSGEPGFSAWEMEISRHFQGLI</sequence>
<feature type="region of interest" description="Disordered" evidence="5">
    <location>
        <begin position="1"/>
        <end position="22"/>
    </location>
</feature>
<keyword evidence="8" id="KW-1185">Reference proteome</keyword>
<protein>
    <recommendedName>
        <fullName evidence="6">Zn(2)-C6 fungal-type domain-containing protein</fullName>
    </recommendedName>
</protein>
<dbReference type="Proteomes" id="UP000799778">
    <property type="component" value="Unassembled WGS sequence"/>
</dbReference>
<evidence type="ECO:0000259" key="6">
    <source>
        <dbReference type="PROSITE" id="PS50048"/>
    </source>
</evidence>
<dbReference type="EMBL" id="ML978072">
    <property type="protein sequence ID" value="KAF2012904.1"/>
    <property type="molecule type" value="Genomic_DNA"/>
</dbReference>
<dbReference type="GeneID" id="54291481"/>
<dbReference type="GO" id="GO:0000435">
    <property type="term" value="P:positive regulation of transcription from RNA polymerase II promoter by galactose"/>
    <property type="evidence" value="ECO:0007669"/>
    <property type="project" value="TreeGrafter"/>
</dbReference>
<feature type="region of interest" description="Disordered" evidence="5">
    <location>
        <begin position="181"/>
        <end position="209"/>
    </location>
</feature>
<accession>A0A6A5XKT5</accession>
<proteinExistence type="predicted"/>
<dbReference type="Gene3D" id="4.10.240.10">
    <property type="entry name" value="Zn(2)-C6 fungal-type DNA-binding domain"/>
    <property type="match status" value="1"/>
</dbReference>
<name>A0A6A5XKT5_9PLEO</name>
<dbReference type="InterPro" id="IPR051127">
    <property type="entry name" value="Fungal_SecMet_Regulators"/>
</dbReference>
<feature type="compositionally biased region" description="Polar residues" evidence="5">
    <location>
        <begin position="1"/>
        <end position="20"/>
    </location>
</feature>
<dbReference type="GO" id="GO:0006351">
    <property type="term" value="P:DNA-templated transcription"/>
    <property type="evidence" value="ECO:0007669"/>
    <property type="project" value="InterPro"/>
</dbReference>
<feature type="domain" description="Zn(2)-C6 fungal-type" evidence="6">
    <location>
        <begin position="35"/>
        <end position="67"/>
    </location>
</feature>
<evidence type="ECO:0000313" key="7">
    <source>
        <dbReference type="EMBL" id="KAF2012904.1"/>
    </source>
</evidence>
<dbReference type="Pfam" id="PF04082">
    <property type="entry name" value="Fungal_trans"/>
    <property type="match status" value="1"/>
</dbReference>
<dbReference type="GO" id="GO:0000981">
    <property type="term" value="F:DNA-binding transcription factor activity, RNA polymerase II-specific"/>
    <property type="evidence" value="ECO:0007669"/>
    <property type="project" value="InterPro"/>
</dbReference>
<dbReference type="RefSeq" id="XP_033381243.1">
    <property type="nucleotide sequence ID" value="XM_033534084.1"/>
</dbReference>
<dbReference type="PANTHER" id="PTHR47424:SF5">
    <property type="entry name" value="ZN(II)2CYS6 TRANSCRIPTION FACTOR (EUROFUNG)"/>
    <property type="match status" value="1"/>
</dbReference>
<dbReference type="GO" id="GO:0000978">
    <property type="term" value="F:RNA polymerase II cis-regulatory region sequence-specific DNA binding"/>
    <property type="evidence" value="ECO:0007669"/>
    <property type="project" value="TreeGrafter"/>
</dbReference>
<dbReference type="InterPro" id="IPR001138">
    <property type="entry name" value="Zn2Cys6_DnaBD"/>
</dbReference>
<evidence type="ECO:0000256" key="5">
    <source>
        <dbReference type="SAM" id="MobiDB-lite"/>
    </source>
</evidence>
<evidence type="ECO:0000313" key="8">
    <source>
        <dbReference type="Proteomes" id="UP000799778"/>
    </source>
</evidence>
<dbReference type="OrthoDB" id="39175at2759"/>
<evidence type="ECO:0000256" key="2">
    <source>
        <dbReference type="ARBA" id="ARBA00023015"/>
    </source>
</evidence>
<organism evidence="7 8">
    <name type="scientific">Aaosphaeria arxii CBS 175.79</name>
    <dbReference type="NCBI Taxonomy" id="1450172"/>
    <lineage>
        <taxon>Eukaryota</taxon>
        <taxon>Fungi</taxon>
        <taxon>Dikarya</taxon>
        <taxon>Ascomycota</taxon>
        <taxon>Pezizomycotina</taxon>
        <taxon>Dothideomycetes</taxon>
        <taxon>Pleosporomycetidae</taxon>
        <taxon>Pleosporales</taxon>
        <taxon>Pleosporales incertae sedis</taxon>
        <taxon>Aaosphaeria</taxon>
    </lineage>
</organism>
<evidence type="ECO:0000256" key="4">
    <source>
        <dbReference type="ARBA" id="ARBA00023242"/>
    </source>
</evidence>
<dbReference type="InterPro" id="IPR007219">
    <property type="entry name" value="XnlR_reg_dom"/>
</dbReference>
<keyword evidence="2" id="KW-0805">Transcription regulation</keyword>
<dbReference type="GO" id="GO:0008270">
    <property type="term" value="F:zinc ion binding"/>
    <property type="evidence" value="ECO:0007669"/>
    <property type="project" value="InterPro"/>
</dbReference>
<reference evidence="7" key="1">
    <citation type="journal article" date="2020" name="Stud. Mycol.">
        <title>101 Dothideomycetes genomes: a test case for predicting lifestyles and emergence of pathogens.</title>
        <authorList>
            <person name="Haridas S."/>
            <person name="Albert R."/>
            <person name="Binder M."/>
            <person name="Bloem J."/>
            <person name="Labutti K."/>
            <person name="Salamov A."/>
            <person name="Andreopoulos B."/>
            <person name="Baker S."/>
            <person name="Barry K."/>
            <person name="Bills G."/>
            <person name="Bluhm B."/>
            <person name="Cannon C."/>
            <person name="Castanera R."/>
            <person name="Culley D."/>
            <person name="Daum C."/>
            <person name="Ezra D."/>
            <person name="Gonzalez J."/>
            <person name="Henrissat B."/>
            <person name="Kuo A."/>
            <person name="Liang C."/>
            <person name="Lipzen A."/>
            <person name="Lutzoni F."/>
            <person name="Magnuson J."/>
            <person name="Mondo S."/>
            <person name="Nolan M."/>
            <person name="Ohm R."/>
            <person name="Pangilinan J."/>
            <person name="Park H.-J."/>
            <person name="Ramirez L."/>
            <person name="Alfaro M."/>
            <person name="Sun H."/>
            <person name="Tritt A."/>
            <person name="Yoshinaga Y."/>
            <person name="Zwiers L.-H."/>
            <person name="Turgeon B."/>
            <person name="Goodwin S."/>
            <person name="Spatafora J."/>
            <person name="Crous P."/>
            <person name="Grigoriev I."/>
        </authorList>
    </citation>
    <scope>NUCLEOTIDE SEQUENCE</scope>
    <source>
        <strain evidence="7">CBS 175.79</strain>
    </source>
</reference>
<dbReference type="InterPro" id="IPR036864">
    <property type="entry name" value="Zn2-C6_fun-type_DNA-bd_sf"/>
</dbReference>
<dbReference type="Pfam" id="PF00172">
    <property type="entry name" value="Zn_clus"/>
    <property type="match status" value="1"/>
</dbReference>
<dbReference type="CDD" id="cd12148">
    <property type="entry name" value="fungal_TF_MHR"/>
    <property type="match status" value="1"/>
</dbReference>
<evidence type="ECO:0000256" key="3">
    <source>
        <dbReference type="ARBA" id="ARBA00023163"/>
    </source>
</evidence>
<feature type="region of interest" description="Disordered" evidence="5">
    <location>
        <begin position="69"/>
        <end position="89"/>
    </location>
</feature>
<dbReference type="SMART" id="SM00906">
    <property type="entry name" value="Fungal_trans"/>
    <property type="match status" value="1"/>
</dbReference>
<dbReference type="PANTHER" id="PTHR47424">
    <property type="entry name" value="REGULATORY PROTEIN GAL4"/>
    <property type="match status" value="1"/>
</dbReference>
<keyword evidence="4" id="KW-0539">Nucleus</keyword>
<keyword evidence="1" id="KW-0479">Metal-binding</keyword>
<dbReference type="PROSITE" id="PS50048">
    <property type="entry name" value="ZN2_CY6_FUNGAL_2"/>
    <property type="match status" value="1"/>
</dbReference>
<evidence type="ECO:0000256" key="1">
    <source>
        <dbReference type="ARBA" id="ARBA00022723"/>
    </source>
</evidence>
<dbReference type="CDD" id="cd00067">
    <property type="entry name" value="GAL4"/>
    <property type="match status" value="1"/>
</dbReference>
<keyword evidence="3" id="KW-0804">Transcription</keyword>
<dbReference type="AlphaFoldDB" id="A0A6A5XKT5"/>
<dbReference type="SMART" id="SM00066">
    <property type="entry name" value="GAL4"/>
    <property type="match status" value="1"/>
</dbReference>
<feature type="compositionally biased region" description="Basic and acidic residues" evidence="5">
    <location>
        <begin position="73"/>
        <end position="89"/>
    </location>
</feature>
<dbReference type="GO" id="GO:0005634">
    <property type="term" value="C:nucleus"/>
    <property type="evidence" value="ECO:0007669"/>
    <property type="project" value="TreeGrafter"/>
</dbReference>